<accession>A0AAD5U949</accession>
<feature type="compositionally biased region" description="Low complexity" evidence="1">
    <location>
        <begin position="994"/>
        <end position="1005"/>
    </location>
</feature>
<dbReference type="Proteomes" id="UP001211065">
    <property type="component" value="Unassembled WGS sequence"/>
</dbReference>
<evidence type="ECO:0000313" key="3">
    <source>
        <dbReference type="Proteomes" id="UP001211065"/>
    </source>
</evidence>
<feature type="region of interest" description="Disordered" evidence="1">
    <location>
        <begin position="986"/>
        <end position="1006"/>
    </location>
</feature>
<dbReference type="EMBL" id="JADGJW010000090">
    <property type="protein sequence ID" value="KAJ3224538.1"/>
    <property type="molecule type" value="Genomic_DNA"/>
</dbReference>
<dbReference type="Gene3D" id="2.130.10.10">
    <property type="entry name" value="YVTN repeat-like/Quinoprotein amine dehydrogenase"/>
    <property type="match status" value="1"/>
</dbReference>
<evidence type="ECO:0000313" key="2">
    <source>
        <dbReference type="EMBL" id="KAJ3224538.1"/>
    </source>
</evidence>
<name>A0AAD5U949_9FUNG</name>
<keyword evidence="3" id="KW-1185">Reference proteome</keyword>
<proteinExistence type="predicted"/>
<comment type="caution">
    <text evidence="2">The sequence shown here is derived from an EMBL/GenBank/DDBJ whole genome shotgun (WGS) entry which is preliminary data.</text>
</comment>
<evidence type="ECO:0000256" key="1">
    <source>
        <dbReference type="SAM" id="MobiDB-lite"/>
    </source>
</evidence>
<dbReference type="SUPFAM" id="SSF50978">
    <property type="entry name" value="WD40 repeat-like"/>
    <property type="match status" value="1"/>
</dbReference>
<sequence>MNKNLQLPPIYSNNLSNTQSTDSIDHNYLNINSTCLMYSTSKLNHHHPSLNGSNFRQFKIKPVSPTLPKINFPENSISNRNLIFDCNTVLTKSHFQDNDFDVDKKKIQIKNSHNLNNISKITPINTVDLININIADTKKNRRLGWWDGKEDNIENEKLKVTELLRMNNSSNCDDLSDNSINEPEDEKETSFSYGEAMTNENAVVVNFDNIVTECSNSETQAQPKDKSEIDEYSQLETKLKNNSTSETSEQITDENGIQCNIIKESNVEIKEFENKTILYNQVTNSEKNSSEKEEIIFAVAAPAAEKDFQCDNLEIQVKPPTIPKHPNKNSYRRPNSIEQSSSHNSARIQDCDSKTSTLKFDQVEKEKVFEEELNSKFGENYYFFNKMDLFHNEKYSNFKSLFEYIVLEKFENALDLVNQVYNKFRLIVNKEEDKQKIKKMHLAFEDLKYIITKFWLMNTIQSEEKRYSCSESILENSIKPIVEQEILRNYKVVDEQSGEKVLGSRGEWFRRDYSMLKALLLSYTESLPISSDNIYSTLNLNSDMNNFWFTFLNFSISNYNKKNNHQTQQDSCPLYAIALESYFPLPINGLVDKVDQIKSQQEILPNNFGKVAEYQKKVVKEFKIENLNSDKNTEFGGTNNYRCEEKSVAYTSSRKSKSRTSKLDNQQQILNDDFQSISSSVFSPTAEVEKLMPPPSKIVETSDFAISTVCGPVLTHIRALDVIGIPETGEIIAATAGGEDRSDKKISIWNCREGKLLRQLDNLNFKPIIILNFIKNKKNDSNFLVSIDMEFDLKIFDWKNNEILKVFKKIHTRIIYQSLIFGGGGDDLGPNSRIATCSADQTIKIFDFKEDKPAFQSVHANEPFTSFVVCGGNSNDVSGQTLVASLSYCLRVYKMRTLSLMHVIQMKQLKHNHPTYDNYILISCDNQLRLYDLSSETTLRTFSARTLTPGVRIEGKFSPCGTFVYSNSWDKRSFFYQKAQNNTQLQKNKKKNLHSNNANNNNENNFPEFSSKGVFIWKVQNSKLEKPEMKAMEEGCSRFSLKNQFSVSKSCIENNGLSDNDEDNIVNDGHEYGKILNLPVTCCKWILMENKSRFVNSSQNSNVNLSYRKVLVLTTLDRTIRTFL</sequence>
<dbReference type="InterPro" id="IPR015943">
    <property type="entry name" value="WD40/YVTN_repeat-like_dom_sf"/>
</dbReference>
<dbReference type="AlphaFoldDB" id="A0AAD5U949"/>
<dbReference type="InterPro" id="IPR036322">
    <property type="entry name" value="WD40_repeat_dom_sf"/>
</dbReference>
<reference evidence="2" key="1">
    <citation type="submission" date="2020-05" db="EMBL/GenBank/DDBJ databases">
        <title>Phylogenomic resolution of chytrid fungi.</title>
        <authorList>
            <person name="Stajich J.E."/>
            <person name="Amses K."/>
            <person name="Simmons R."/>
            <person name="Seto K."/>
            <person name="Myers J."/>
            <person name="Bonds A."/>
            <person name="Quandt C.A."/>
            <person name="Barry K."/>
            <person name="Liu P."/>
            <person name="Grigoriev I."/>
            <person name="Longcore J.E."/>
            <person name="James T.Y."/>
        </authorList>
    </citation>
    <scope>NUCLEOTIDE SEQUENCE</scope>
    <source>
        <strain evidence="2">JEL0476</strain>
    </source>
</reference>
<feature type="compositionally biased region" description="Polar residues" evidence="1">
    <location>
        <begin position="332"/>
        <end position="347"/>
    </location>
</feature>
<gene>
    <name evidence="2" type="ORF">HK099_008337</name>
</gene>
<feature type="region of interest" description="Disordered" evidence="1">
    <location>
        <begin position="318"/>
        <end position="350"/>
    </location>
</feature>
<protein>
    <submittedName>
        <fullName evidence="2">Uncharacterized protein</fullName>
    </submittedName>
</protein>
<organism evidence="2 3">
    <name type="scientific">Clydaea vesicula</name>
    <dbReference type="NCBI Taxonomy" id="447962"/>
    <lineage>
        <taxon>Eukaryota</taxon>
        <taxon>Fungi</taxon>
        <taxon>Fungi incertae sedis</taxon>
        <taxon>Chytridiomycota</taxon>
        <taxon>Chytridiomycota incertae sedis</taxon>
        <taxon>Chytridiomycetes</taxon>
        <taxon>Lobulomycetales</taxon>
        <taxon>Lobulomycetaceae</taxon>
        <taxon>Clydaea</taxon>
    </lineage>
</organism>